<evidence type="ECO:0000313" key="1">
    <source>
        <dbReference type="EMBL" id="TWU27030.1"/>
    </source>
</evidence>
<dbReference type="AlphaFoldDB" id="A0A5C6CR35"/>
<evidence type="ECO:0000313" key="2">
    <source>
        <dbReference type="Proteomes" id="UP000316304"/>
    </source>
</evidence>
<dbReference type="RefSeq" id="WP_146593282.1">
    <property type="nucleotide sequence ID" value="NZ_SJPT01000001.1"/>
</dbReference>
<gene>
    <name evidence="1" type="ORF">Pla52o_08870</name>
</gene>
<sequence length="192" mass="22365">MAVIQYVEPVVRFCAVITRHDAARDWAVDRLTQAWGDPFVQTPRMPFEAGGYYTREMGGGLEKTIIGFREFCDPSELAAWKTQTNLWELDCAKQIASEDARPLNLDPGYVTQAKLVLATTKDRDHRIYLRDGMFAEVTLTYVHRQWVDHRWTYPDYRTEDVKLFAGQCRNHLREHLKSIRKFRNRPSSKPSA</sequence>
<organism evidence="1 2">
    <name type="scientific">Novipirellula galeiformis</name>
    <dbReference type="NCBI Taxonomy" id="2528004"/>
    <lineage>
        <taxon>Bacteria</taxon>
        <taxon>Pseudomonadati</taxon>
        <taxon>Planctomycetota</taxon>
        <taxon>Planctomycetia</taxon>
        <taxon>Pirellulales</taxon>
        <taxon>Pirellulaceae</taxon>
        <taxon>Novipirellula</taxon>
    </lineage>
</organism>
<reference evidence="1 2" key="1">
    <citation type="submission" date="2019-02" db="EMBL/GenBank/DDBJ databases">
        <title>Deep-cultivation of Planctomycetes and their phenomic and genomic characterization uncovers novel biology.</title>
        <authorList>
            <person name="Wiegand S."/>
            <person name="Jogler M."/>
            <person name="Boedeker C."/>
            <person name="Pinto D."/>
            <person name="Vollmers J."/>
            <person name="Rivas-Marin E."/>
            <person name="Kohn T."/>
            <person name="Peeters S.H."/>
            <person name="Heuer A."/>
            <person name="Rast P."/>
            <person name="Oberbeckmann S."/>
            <person name="Bunk B."/>
            <person name="Jeske O."/>
            <person name="Meyerdierks A."/>
            <person name="Storesund J.E."/>
            <person name="Kallscheuer N."/>
            <person name="Luecker S."/>
            <person name="Lage O.M."/>
            <person name="Pohl T."/>
            <person name="Merkel B.J."/>
            <person name="Hornburger P."/>
            <person name="Mueller R.-W."/>
            <person name="Bruemmer F."/>
            <person name="Labrenz M."/>
            <person name="Spormann A.M."/>
            <person name="Op Den Camp H."/>
            <person name="Overmann J."/>
            <person name="Amann R."/>
            <person name="Jetten M.S.M."/>
            <person name="Mascher T."/>
            <person name="Medema M.H."/>
            <person name="Devos D.P."/>
            <person name="Kaster A.-K."/>
            <person name="Ovreas L."/>
            <person name="Rohde M."/>
            <person name="Galperin M.Y."/>
            <person name="Jogler C."/>
        </authorList>
    </citation>
    <scope>NUCLEOTIDE SEQUENCE [LARGE SCALE GENOMIC DNA]</scope>
    <source>
        <strain evidence="1 2">Pla52o</strain>
    </source>
</reference>
<evidence type="ECO:0008006" key="3">
    <source>
        <dbReference type="Google" id="ProtNLM"/>
    </source>
</evidence>
<dbReference type="Proteomes" id="UP000316304">
    <property type="component" value="Unassembled WGS sequence"/>
</dbReference>
<proteinExistence type="predicted"/>
<dbReference type="InterPro" id="IPR025529">
    <property type="entry name" value="DUF4416"/>
</dbReference>
<keyword evidence="2" id="KW-1185">Reference proteome</keyword>
<protein>
    <recommendedName>
        <fullName evidence="3">GTP-binding protein</fullName>
    </recommendedName>
</protein>
<comment type="caution">
    <text evidence="1">The sequence shown here is derived from an EMBL/GenBank/DDBJ whole genome shotgun (WGS) entry which is preliminary data.</text>
</comment>
<dbReference type="EMBL" id="SJPT01000001">
    <property type="protein sequence ID" value="TWU27030.1"/>
    <property type="molecule type" value="Genomic_DNA"/>
</dbReference>
<name>A0A5C6CR35_9BACT</name>
<dbReference type="Pfam" id="PF14385">
    <property type="entry name" value="DUF4416"/>
    <property type="match status" value="1"/>
</dbReference>
<accession>A0A5C6CR35</accession>
<dbReference type="OrthoDB" id="9788989at2"/>